<dbReference type="GO" id="GO:0016887">
    <property type="term" value="F:ATP hydrolysis activity"/>
    <property type="evidence" value="ECO:0007669"/>
    <property type="project" value="InterPro"/>
</dbReference>
<dbReference type="SUPFAM" id="SSF52540">
    <property type="entry name" value="P-loop containing nucleoside triphosphate hydrolases"/>
    <property type="match status" value="1"/>
</dbReference>
<sequence length="240" mass="26498">MAQLTCENLTLGYDSKVIIRNLSFSVNAGDYLCILGENGSGKSTLMKTILHLIKPIEGKIMTGDGLLADEIGYLPQQTMIQKDFPASVREIVLSGCQSRCGRRPFYIKEEKLLAARAMAKMGITDLAKKCYRELSGGQQQRVLLARALCATQKMLFLDEPVSALDPAAQEEMYSLIEGLHNEGITIIMISHDVEAALKYATHVLHIGESIFFGTKAEFIHKSTCPDCNGQIKKIFGRPQL</sequence>
<evidence type="ECO:0000259" key="5">
    <source>
        <dbReference type="PROSITE" id="PS50893"/>
    </source>
</evidence>
<accession>A0A7W8G6X3</accession>
<evidence type="ECO:0000313" key="7">
    <source>
        <dbReference type="Proteomes" id="UP000518887"/>
    </source>
</evidence>
<gene>
    <name evidence="6" type="ORF">HNP76_000276</name>
</gene>
<proteinExistence type="inferred from homology"/>
<keyword evidence="6" id="KW-0378">Hydrolase</keyword>
<feature type="domain" description="ABC transporter" evidence="5">
    <location>
        <begin position="4"/>
        <end position="231"/>
    </location>
</feature>
<organism evidence="6 7">
    <name type="scientific">Treponema ruminis</name>
    <dbReference type="NCBI Taxonomy" id="744515"/>
    <lineage>
        <taxon>Bacteria</taxon>
        <taxon>Pseudomonadati</taxon>
        <taxon>Spirochaetota</taxon>
        <taxon>Spirochaetia</taxon>
        <taxon>Spirochaetales</taxon>
        <taxon>Treponemataceae</taxon>
        <taxon>Treponema</taxon>
    </lineage>
</organism>
<dbReference type="CDD" id="cd03235">
    <property type="entry name" value="ABC_Metallic_Cations"/>
    <property type="match status" value="1"/>
</dbReference>
<evidence type="ECO:0000256" key="2">
    <source>
        <dbReference type="ARBA" id="ARBA00022448"/>
    </source>
</evidence>
<dbReference type="EC" id="3.6.3.-" evidence="6"/>
<comment type="caution">
    <text evidence="6">The sequence shown here is derived from an EMBL/GenBank/DDBJ whole genome shotgun (WGS) entry which is preliminary data.</text>
</comment>
<dbReference type="AlphaFoldDB" id="A0A7W8G6X3"/>
<keyword evidence="3" id="KW-0547">Nucleotide-binding</keyword>
<dbReference type="EMBL" id="JACHFQ010000001">
    <property type="protein sequence ID" value="MBB5224936.1"/>
    <property type="molecule type" value="Genomic_DNA"/>
</dbReference>
<evidence type="ECO:0000256" key="4">
    <source>
        <dbReference type="ARBA" id="ARBA00022840"/>
    </source>
</evidence>
<dbReference type="Gene3D" id="3.40.50.300">
    <property type="entry name" value="P-loop containing nucleotide triphosphate hydrolases"/>
    <property type="match status" value="1"/>
</dbReference>
<dbReference type="PANTHER" id="PTHR42734:SF17">
    <property type="entry name" value="METAL TRANSPORT SYSTEM ATP-BINDING PROTEIN TM_0124-RELATED"/>
    <property type="match status" value="1"/>
</dbReference>
<keyword evidence="7" id="KW-1185">Reference proteome</keyword>
<dbReference type="InterPro" id="IPR003593">
    <property type="entry name" value="AAA+_ATPase"/>
</dbReference>
<dbReference type="InterPro" id="IPR017871">
    <property type="entry name" value="ABC_transporter-like_CS"/>
</dbReference>
<dbReference type="PANTHER" id="PTHR42734">
    <property type="entry name" value="METAL TRANSPORT SYSTEM ATP-BINDING PROTEIN TM_0124-RELATED"/>
    <property type="match status" value="1"/>
</dbReference>
<dbReference type="Proteomes" id="UP000518887">
    <property type="component" value="Unassembled WGS sequence"/>
</dbReference>
<dbReference type="Pfam" id="PF00005">
    <property type="entry name" value="ABC_tran"/>
    <property type="match status" value="1"/>
</dbReference>
<dbReference type="PROSITE" id="PS00211">
    <property type="entry name" value="ABC_TRANSPORTER_1"/>
    <property type="match status" value="1"/>
</dbReference>
<evidence type="ECO:0000256" key="3">
    <source>
        <dbReference type="ARBA" id="ARBA00022741"/>
    </source>
</evidence>
<evidence type="ECO:0000313" key="6">
    <source>
        <dbReference type="EMBL" id="MBB5224936.1"/>
    </source>
</evidence>
<name>A0A7W8G6X3_9SPIR</name>
<protein>
    <submittedName>
        <fullName evidence="6">Zinc transport system ATP-binding protein</fullName>
        <ecNumber evidence="6">3.6.3.-</ecNumber>
    </submittedName>
</protein>
<reference evidence="6 7" key="1">
    <citation type="submission" date="2020-08" db="EMBL/GenBank/DDBJ databases">
        <title>Genomic Encyclopedia of Type Strains, Phase IV (KMG-IV): sequencing the most valuable type-strain genomes for metagenomic binning, comparative biology and taxonomic classification.</title>
        <authorList>
            <person name="Goeker M."/>
        </authorList>
    </citation>
    <scope>NUCLEOTIDE SEQUENCE [LARGE SCALE GENOMIC DNA]</scope>
    <source>
        <strain evidence="6 7">DSM 103462</strain>
    </source>
</reference>
<keyword evidence="4 6" id="KW-0067">ATP-binding</keyword>
<dbReference type="GO" id="GO:0005524">
    <property type="term" value="F:ATP binding"/>
    <property type="evidence" value="ECO:0007669"/>
    <property type="project" value="UniProtKB-KW"/>
</dbReference>
<comment type="similarity">
    <text evidence="1">Belongs to the ABC transporter superfamily.</text>
</comment>
<dbReference type="PROSITE" id="PS50893">
    <property type="entry name" value="ABC_TRANSPORTER_2"/>
    <property type="match status" value="1"/>
</dbReference>
<dbReference type="SMART" id="SM00382">
    <property type="entry name" value="AAA"/>
    <property type="match status" value="1"/>
</dbReference>
<dbReference type="InterPro" id="IPR003439">
    <property type="entry name" value="ABC_transporter-like_ATP-bd"/>
</dbReference>
<dbReference type="InterPro" id="IPR027417">
    <property type="entry name" value="P-loop_NTPase"/>
</dbReference>
<keyword evidence="2" id="KW-0813">Transport</keyword>
<dbReference type="RefSeq" id="WP_184656704.1">
    <property type="nucleotide sequence ID" value="NZ_JACHFQ010000001.1"/>
</dbReference>
<dbReference type="InterPro" id="IPR050153">
    <property type="entry name" value="Metal_Ion_Import_ABC"/>
</dbReference>
<evidence type="ECO:0000256" key="1">
    <source>
        <dbReference type="ARBA" id="ARBA00005417"/>
    </source>
</evidence>